<evidence type="ECO:0000256" key="1">
    <source>
        <dbReference type="ARBA" id="ARBA00005655"/>
    </source>
</evidence>
<dbReference type="AlphaFoldDB" id="A0A444FPV8"/>
<comment type="similarity">
    <text evidence="1">Belongs to the Luc7 family.</text>
</comment>
<accession>A0A444FPV8</accession>
<proteinExistence type="inferred from homology"/>
<sequence length="129" mass="15353">MIQQSVPVVSSDRRLADHFGGKLHLGYMLIREKLAELQYFTISCFRAKNQSRDRDRAGSKDQDVDKEVHVDNQISGREFDRRNKDHDPHYDRGLRDGDRDSDRSRSYDSRSRRPRSCSRDRGRDYDRHR</sequence>
<name>A0A444FPV8_ENSVE</name>
<dbReference type="InterPro" id="IPR004882">
    <property type="entry name" value="Luc7-rel"/>
</dbReference>
<dbReference type="GO" id="GO:0006376">
    <property type="term" value="P:mRNA splice site recognition"/>
    <property type="evidence" value="ECO:0007669"/>
    <property type="project" value="InterPro"/>
</dbReference>
<protein>
    <submittedName>
        <fullName evidence="3">Uncharacterized protein</fullName>
    </submittedName>
</protein>
<organism evidence="3 4">
    <name type="scientific">Ensete ventricosum</name>
    <name type="common">Abyssinian banana</name>
    <name type="synonym">Musa ensete</name>
    <dbReference type="NCBI Taxonomy" id="4639"/>
    <lineage>
        <taxon>Eukaryota</taxon>
        <taxon>Viridiplantae</taxon>
        <taxon>Streptophyta</taxon>
        <taxon>Embryophyta</taxon>
        <taxon>Tracheophyta</taxon>
        <taxon>Spermatophyta</taxon>
        <taxon>Magnoliopsida</taxon>
        <taxon>Liliopsida</taxon>
        <taxon>Zingiberales</taxon>
        <taxon>Musaceae</taxon>
        <taxon>Ensete</taxon>
    </lineage>
</organism>
<dbReference type="GO" id="GO:0005685">
    <property type="term" value="C:U1 snRNP"/>
    <property type="evidence" value="ECO:0007669"/>
    <property type="project" value="InterPro"/>
</dbReference>
<evidence type="ECO:0000313" key="3">
    <source>
        <dbReference type="EMBL" id="RRT74605.1"/>
    </source>
</evidence>
<comment type="caution">
    <text evidence="3">The sequence shown here is derived from an EMBL/GenBank/DDBJ whole genome shotgun (WGS) entry which is preliminary data.</text>
</comment>
<gene>
    <name evidence="3" type="ORF">B296_00004180</name>
</gene>
<dbReference type="EMBL" id="AMZH03002729">
    <property type="protein sequence ID" value="RRT74605.1"/>
    <property type="molecule type" value="Genomic_DNA"/>
</dbReference>
<dbReference type="PANTHER" id="PTHR12375">
    <property type="entry name" value="RNA-BINDING PROTEIN LUC7-RELATED"/>
    <property type="match status" value="1"/>
</dbReference>
<dbReference type="Proteomes" id="UP000287651">
    <property type="component" value="Unassembled WGS sequence"/>
</dbReference>
<feature type="compositionally biased region" description="Basic and acidic residues" evidence="2">
    <location>
        <begin position="77"/>
        <end position="129"/>
    </location>
</feature>
<feature type="region of interest" description="Disordered" evidence="2">
    <location>
        <begin position="49"/>
        <end position="129"/>
    </location>
</feature>
<reference evidence="3 4" key="1">
    <citation type="journal article" date="2014" name="Agronomy (Basel)">
        <title>A Draft Genome Sequence for Ensete ventricosum, the Drought-Tolerant Tree Against Hunger.</title>
        <authorList>
            <person name="Harrison J."/>
            <person name="Moore K.A."/>
            <person name="Paszkiewicz K."/>
            <person name="Jones T."/>
            <person name="Grant M."/>
            <person name="Ambacheew D."/>
            <person name="Muzemil S."/>
            <person name="Studholme D.J."/>
        </authorList>
    </citation>
    <scope>NUCLEOTIDE SEQUENCE [LARGE SCALE GENOMIC DNA]</scope>
</reference>
<feature type="compositionally biased region" description="Basic and acidic residues" evidence="2">
    <location>
        <begin position="50"/>
        <end position="70"/>
    </location>
</feature>
<evidence type="ECO:0000256" key="2">
    <source>
        <dbReference type="SAM" id="MobiDB-lite"/>
    </source>
</evidence>
<evidence type="ECO:0000313" key="4">
    <source>
        <dbReference type="Proteomes" id="UP000287651"/>
    </source>
</evidence>
<dbReference type="GO" id="GO:0003729">
    <property type="term" value="F:mRNA binding"/>
    <property type="evidence" value="ECO:0007669"/>
    <property type="project" value="InterPro"/>
</dbReference>